<evidence type="ECO:0000313" key="1">
    <source>
        <dbReference type="EMBL" id="JAH59790.1"/>
    </source>
</evidence>
<sequence length="36" mass="4406">MYRHTYNRVFFESHSKHIIHNTGSEPYSPAPLWLCW</sequence>
<proteinExistence type="predicted"/>
<reference evidence="1" key="1">
    <citation type="submission" date="2014-11" db="EMBL/GenBank/DDBJ databases">
        <authorList>
            <person name="Amaro Gonzalez C."/>
        </authorList>
    </citation>
    <scope>NUCLEOTIDE SEQUENCE</scope>
</reference>
<protein>
    <submittedName>
        <fullName evidence="1">Uncharacterized protein</fullName>
    </submittedName>
</protein>
<accession>A0A0E9U3Q3</accession>
<organism evidence="1">
    <name type="scientific">Anguilla anguilla</name>
    <name type="common">European freshwater eel</name>
    <name type="synonym">Muraena anguilla</name>
    <dbReference type="NCBI Taxonomy" id="7936"/>
    <lineage>
        <taxon>Eukaryota</taxon>
        <taxon>Metazoa</taxon>
        <taxon>Chordata</taxon>
        <taxon>Craniata</taxon>
        <taxon>Vertebrata</taxon>
        <taxon>Euteleostomi</taxon>
        <taxon>Actinopterygii</taxon>
        <taxon>Neopterygii</taxon>
        <taxon>Teleostei</taxon>
        <taxon>Anguilliformes</taxon>
        <taxon>Anguillidae</taxon>
        <taxon>Anguilla</taxon>
    </lineage>
</organism>
<reference evidence="1" key="2">
    <citation type="journal article" date="2015" name="Fish Shellfish Immunol.">
        <title>Early steps in the European eel (Anguilla anguilla)-Vibrio vulnificus interaction in the gills: Role of the RtxA13 toxin.</title>
        <authorList>
            <person name="Callol A."/>
            <person name="Pajuelo D."/>
            <person name="Ebbesson L."/>
            <person name="Teles M."/>
            <person name="MacKenzie S."/>
            <person name="Amaro C."/>
        </authorList>
    </citation>
    <scope>NUCLEOTIDE SEQUENCE</scope>
</reference>
<name>A0A0E9U3Q3_ANGAN</name>
<dbReference type="EMBL" id="GBXM01048787">
    <property type="protein sequence ID" value="JAH59790.1"/>
    <property type="molecule type" value="Transcribed_RNA"/>
</dbReference>
<dbReference type="AlphaFoldDB" id="A0A0E9U3Q3"/>